<dbReference type="AlphaFoldDB" id="A0A9W5RDU0"/>
<dbReference type="InterPro" id="IPR021408">
    <property type="entry name" value="DUF3046"/>
</dbReference>
<dbReference type="OrthoDB" id="3215033at2"/>
<accession>A0A9W5RDU0</accession>
<proteinExistence type="predicted"/>
<gene>
    <name evidence="1" type="ORF">HMPREF9238_00343</name>
</gene>
<name>A0A9W5RDU0_9ACTO</name>
<dbReference type="RefSeq" id="WP_016443709.1">
    <property type="nucleotide sequence ID" value="NZ_KE150266.1"/>
</dbReference>
<dbReference type="EMBL" id="AGWN01000001">
    <property type="protein sequence ID" value="EPD30597.1"/>
    <property type="molecule type" value="Genomic_DNA"/>
</dbReference>
<evidence type="ECO:0000313" key="1">
    <source>
        <dbReference type="EMBL" id="EPD30597.1"/>
    </source>
</evidence>
<evidence type="ECO:0000313" key="2">
    <source>
        <dbReference type="Proteomes" id="UP000014387"/>
    </source>
</evidence>
<protein>
    <recommendedName>
        <fullName evidence="3">DUF3046 domain-containing protein</fullName>
    </recommendedName>
</protein>
<keyword evidence="2" id="KW-1185">Reference proteome</keyword>
<dbReference type="Pfam" id="PF11248">
    <property type="entry name" value="DUF3046"/>
    <property type="match status" value="1"/>
</dbReference>
<dbReference type="Proteomes" id="UP000014387">
    <property type="component" value="Unassembled WGS sequence"/>
</dbReference>
<sequence>MTVSEFWKSIEAVFGSCYGRSIVGDLFLPKLGGTAEQALMSGLDPEVIWDELIRETDMGEEARWVHRREKVLR</sequence>
<organism evidence="1 2">
    <name type="scientific">Gleimia europaea ACS-120-V-Col10b</name>
    <dbReference type="NCBI Taxonomy" id="883069"/>
    <lineage>
        <taxon>Bacteria</taxon>
        <taxon>Bacillati</taxon>
        <taxon>Actinomycetota</taxon>
        <taxon>Actinomycetes</taxon>
        <taxon>Actinomycetales</taxon>
        <taxon>Actinomycetaceae</taxon>
        <taxon>Gleimia</taxon>
    </lineage>
</organism>
<comment type="caution">
    <text evidence="1">The sequence shown here is derived from an EMBL/GenBank/DDBJ whole genome shotgun (WGS) entry which is preliminary data.</text>
</comment>
<reference evidence="1 2" key="1">
    <citation type="submission" date="2013-05" db="EMBL/GenBank/DDBJ databases">
        <title>The Genome Sequence of Actinomyces europaeus ACS-120-V-COL10B.</title>
        <authorList>
            <consortium name="The Broad Institute Genomics Platform"/>
            <person name="Earl A."/>
            <person name="Ward D."/>
            <person name="Feldgarden M."/>
            <person name="Gevers D."/>
            <person name="Saerens B."/>
            <person name="Vaneechoutte M."/>
            <person name="Walker B."/>
            <person name="Young S."/>
            <person name="Zeng Q."/>
            <person name="Gargeya S."/>
            <person name="Fitzgerald M."/>
            <person name="Haas B."/>
            <person name="Abouelleil A."/>
            <person name="Allen A.W."/>
            <person name="Alvarado L."/>
            <person name="Arachchi H.M."/>
            <person name="Berlin A.M."/>
            <person name="Chapman S.B."/>
            <person name="Gainer-Dewar J."/>
            <person name="Goldberg J."/>
            <person name="Griggs A."/>
            <person name="Gujja S."/>
            <person name="Hansen M."/>
            <person name="Howarth C."/>
            <person name="Imamovic A."/>
            <person name="Ireland A."/>
            <person name="Larimer J."/>
            <person name="McCowan C."/>
            <person name="Murphy C."/>
            <person name="Pearson M."/>
            <person name="Poon T.W."/>
            <person name="Priest M."/>
            <person name="Roberts A."/>
            <person name="Saif S."/>
            <person name="Shea T."/>
            <person name="Sisk P."/>
            <person name="Sykes S."/>
            <person name="Wortman J."/>
            <person name="Nusbaum C."/>
            <person name="Birren B."/>
        </authorList>
    </citation>
    <scope>NUCLEOTIDE SEQUENCE [LARGE SCALE GENOMIC DNA]</scope>
    <source>
        <strain evidence="1 2">ACS-120-V-Col10b</strain>
    </source>
</reference>
<evidence type="ECO:0008006" key="3">
    <source>
        <dbReference type="Google" id="ProtNLM"/>
    </source>
</evidence>